<evidence type="ECO:0000256" key="1">
    <source>
        <dbReference type="ARBA" id="ARBA00012167"/>
    </source>
</evidence>
<dbReference type="InterPro" id="IPR000385">
    <property type="entry name" value="MoaA_NifB_PqqE_Fe-S-bd_CS"/>
</dbReference>
<dbReference type="PANTHER" id="PTHR22960:SF28">
    <property type="entry name" value="GTP 3',8-CYCLASE"/>
    <property type="match status" value="1"/>
</dbReference>
<evidence type="ECO:0000313" key="14">
    <source>
        <dbReference type="EMBL" id="PRD17530.1"/>
    </source>
</evidence>
<organism evidence="14 15">
    <name type="scientific">Pantoea coffeiphila</name>
    <dbReference type="NCBI Taxonomy" id="1465635"/>
    <lineage>
        <taxon>Bacteria</taxon>
        <taxon>Pseudomonadati</taxon>
        <taxon>Pseudomonadota</taxon>
        <taxon>Gammaproteobacteria</taxon>
        <taxon>Enterobacterales</taxon>
        <taxon>Erwiniaceae</taxon>
        <taxon>Pantoea</taxon>
    </lineage>
</organism>
<dbReference type="GO" id="GO:0006777">
    <property type="term" value="P:Mo-molybdopterin cofactor biosynthetic process"/>
    <property type="evidence" value="ECO:0007669"/>
    <property type="project" value="UniProtKB-UniRule"/>
</dbReference>
<evidence type="ECO:0000256" key="4">
    <source>
        <dbReference type="ARBA" id="ARBA00022723"/>
    </source>
</evidence>
<keyword evidence="5 12" id="KW-0547">Nucleotide-binding</keyword>
<dbReference type="GO" id="GO:0051539">
    <property type="term" value="F:4 iron, 4 sulfur cluster binding"/>
    <property type="evidence" value="ECO:0007669"/>
    <property type="project" value="UniProtKB-UniRule"/>
</dbReference>
<dbReference type="SUPFAM" id="SSF102114">
    <property type="entry name" value="Radical SAM enzymes"/>
    <property type="match status" value="1"/>
</dbReference>
<dbReference type="InterPro" id="IPR013483">
    <property type="entry name" value="MoaA"/>
</dbReference>
<evidence type="ECO:0000313" key="15">
    <source>
        <dbReference type="Proteomes" id="UP000239181"/>
    </source>
</evidence>
<feature type="domain" description="Radical SAM core" evidence="13">
    <location>
        <begin position="7"/>
        <end position="233"/>
    </location>
</feature>
<dbReference type="CDD" id="cd21117">
    <property type="entry name" value="Twitch_MoaA"/>
    <property type="match status" value="1"/>
</dbReference>
<keyword evidence="9 12" id="KW-0501">Molybdenum cofactor biosynthesis</keyword>
<dbReference type="Pfam" id="PF04055">
    <property type="entry name" value="Radical_SAM"/>
    <property type="match status" value="1"/>
</dbReference>
<dbReference type="Pfam" id="PF06463">
    <property type="entry name" value="Mob_synth_C"/>
    <property type="match status" value="1"/>
</dbReference>
<dbReference type="InterPro" id="IPR007197">
    <property type="entry name" value="rSAM"/>
</dbReference>
<dbReference type="AlphaFoldDB" id="A0A2S9IID0"/>
<dbReference type="PROSITE" id="PS01305">
    <property type="entry name" value="MOAA_NIFB_PQQE"/>
    <property type="match status" value="1"/>
</dbReference>
<dbReference type="InterPro" id="IPR058240">
    <property type="entry name" value="rSAM_sf"/>
</dbReference>
<dbReference type="CDD" id="cd01335">
    <property type="entry name" value="Radical_SAM"/>
    <property type="match status" value="1"/>
</dbReference>
<comment type="subunit">
    <text evidence="12">Monomer and homodimer.</text>
</comment>
<feature type="binding site" evidence="12">
    <location>
        <position position="259"/>
    </location>
    <ligand>
        <name>[4Fe-4S] cluster</name>
        <dbReference type="ChEBI" id="CHEBI:49883"/>
        <label>2</label>
        <note>4Fe-4S-substrate</note>
    </ligand>
</feature>
<dbReference type="InterPro" id="IPR006638">
    <property type="entry name" value="Elp3/MiaA/NifB-like_rSAM"/>
</dbReference>
<dbReference type="GO" id="GO:0005525">
    <property type="term" value="F:GTP binding"/>
    <property type="evidence" value="ECO:0007669"/>
    <property type="project" value="UniProtKB-UniRule"/>
</dbReference>
<evidence type="ECO:0000256" key="12">
    <source>
        <dbReference type="HAMAP-Rule" id="MF_01225"/>
    </source>
</evidence>
<dbReference type="EC" id="4.1.99.22" evidence="1 12"/>
<reference evidence="14 15" key="1">
    <citation type="submission" date="2017-10" db="EMBL/GenBank/DDBJ databases">
        <title>Draft genome of two endophytic bacteria isolated from 'guarana' Paullinia cupana (Mart.) Ducke.</title>
        <authorList>
            <person name="Siqueira K.A."/>
            <person name="Liotti R.G."/>
            <person name="Mendes T.A."/>
            <person name="Soares M.A."/>
        </authorList>
    </citation>
    <scope>NUCLEOTIDE SEQUENCE [LARGE SCALE GENOMIC DNA]</scope>
    <source>
        <strain evidence="14 15">342</strain>
    </source>
</reference>
<evidence type="ECO:0000256" key="11">
    <source>
        <dbReference type="ARBA" id="ARBA00048697"/>
    </source>
</evidence>
<proteinExistence type="inferred from homology"/>
<comment type="similarity">
    <text evidence="12">Belongs to the radical SAM superfamily. MoaA family.</text>
</comment>
<dbReference type="PROSITE" id="PS51918">
    <property type="entry name" value="RADICAL_SAM"/>
    <property type="match status" value="1"/>
</dbReference>
<dbReference type="GO" id="GO:0061798">
    <property type="term" value="F:GTP 3',8'-cyclase activity"/>
    <property type="evidence" value="ECO:0007669"/>
    <property type="project" value="UniProtKB-UniRule"/>
</dbReference>
<evidence type="ECO:0000256" key="6">
    <source>
        <dbReference type="ARBA" id="ARBA00023004"/>
    </source>
</evidence>
<dbReference type="SFLD" id="SFLDG01386">
    <property type="entry name" value="main_SPASM_domain-containing"/>
    <property type="match status" value="1"/>
</dbReference>
<dbReference type="SFLD" id="SFLDG01383">
    <property type="entry name" value="cyclic_pyranopterin_phosphate"/>
    <property type="match status" value="1"/>
</dbReference>
<dbReference type="InterPro" id="IPR013785">
    <property type="entry name" value="Aldolase_TIM"/>
</dbReference>
<keyword evidence="8 12" id="KW-0342">GTP-binding</keyword>
<evidence type="ECO:0000256" key="7">
    <source>
        <dbReference type="ARBA" id="ARBA00023014"/>
    </source>
</evidence>
<feature type="binding site" evidence="12">
    <location>
        <position position="98"/>
    </location>
    <ligand>
        <name>GTP</name>
        <dbReference type="ChEBI" id="CHEBI:37565"/>
    </ligand>
</feature>
<keyword evidence="3 12" id="KW-0949">S-adenosyl-L-methionine</keyword>
<dbReference type="SMART" id="SM00729">
    <property type="entry name" value="Elp3"/>
    <property type="match status" value="1"/>
</dbReference>
<dbReference type="SFLD" id="SFLDG01067">
    <property type="entry name" value="SPASM/twitch_domain_containing"/>
    <property type="match status" value="1"/>
</dbReference>
<keyword evidence="2 12" id="KW-0004">4Fe-4S</keyword>
<comment type="pathway">
    <text evidence="12">Cofactor biosynthesis; molybdopterin biosynthesis.</text>
</comment>
<feature type="binding site" evidence="12">
    <location>
        <position position="193"/>
    </location>
    <ligand>
        <name>S-adenosyl-L-methionine</name>
        <dbReference type="ChEBI" id="CHEBI:59789"/>
    </ligand>
</feature>
<evidence type="ECO:0000256" key="8">
    <source>
        <dbReference type="ARBA" id="ARBA00023134"/>
    </source>
</evidence>
<feature type="binding site" evidence="12">
    <location>
        <begin position="261"/>
        <end position="263"/>
    </location>
    <ligand>
        <name>GTP</name>
        <dbReference type="ChEBI" id="CHEBI:37565"/>
    </ligand>
</feature>
<comment type="catalytic activity">
    <reaction evidence="11 12">
        <text>GTP + AH2 + S-adenosyl-L-methionine = (8S)-3',8-cyclo-7,8-dihydroguanosine 5'-triphosphate + 5'-deoxyadenosine + L-methionine + A + H(+)</text>
        <dbReference type="Rhea" id="RHEA:49576"/>
        <dbReference type="ChEBI" id="CHEBI:13193"/>
        <dbReference type="ChEBI" id="CHEBI:15378"/>
        <dbReference type="ChEBI" id="CHEBI:17319"/>
        <dbReference type="ChEBI" id="CHEBI:17499"/>
        <dbReference type="ChEBI" id="CHEBI:37565"/>
        <dbReference type="ChEBI" id="CHEBI:57844"/>
        <dbReference type="ChEBI" id="CHEBI:59789"/>
        <dbReference type="ChEBI" id="CHEBI:131766"/>
        <dbReference type="EC" id="4.1.99.22"/>
    </reaction>
</comment>
<keyword evidence="4 12" id="KW-0479">Metal-binding</keyword>
<feature type="binding site" evidence="12">
    <location>
        <position position="23"/>
    </location>
    <ligand>
        <name>[4Fe-4S] cluster</name>
        <dbReference type="ChEBI" id="CHEBI:49883"/>
        <label>1</label>
        <note>4Fe-4S-S-AdoMet</note>
    </ligand>
</feature>
<sequence>MLNFTDNYARSFYYLRLSITDVCNFRCTYCLPDGYRPQGANNKSFLSLDEIRRVTRAFAAAGTEKVRLTGGEPSMRRDFTDIIAAVRENKGIRQLAVTTNGYRLKRDVAQWRDAGLTGINVSVDSLDPRQFHAITGQDKFEEVMRGIDAAFDAGFSKVKVNSVLMRDVNYRQLDSFLGWIRTRPIQLRFIELMETGEGGDLFRRQHVSGESIRQYLLEHGWVLQARARSDGPAQVFHHPDYLGEIGLIMPYEKDFCASCNRLRVSAVGKLHLCLFGDGGVPLRDLLENDDQQDALQARIASSLSHKKQTHFLHQGNTGITQNLSFIGG</sequence>
<dbReference type="InterPro" id="IPR050105">
    <property type="entry name" value="MoCo_biosynth_MoaA/MoaC"/>
</dbReference>
<feature type="binding site" evidence="12">
    <location>
        <position position="122"/>
    </location>
    <ligand>
        <name>S-adenosyl-L-methionine</name>
        <dbReference type="ChEBI" id="CHEBI:59789"/>
    </ligand>
</feature>
<accession>A0A2S9IID0</accession>
<evidence type="ECO:0000256" key="9">
    <source>
        <dbReference type="ARBA" id="ARBA00023150"/>
    </source>
</evidence>
<feature type="binding site" evidence="12">
    <location>
        <position position="71"/>
    </location>
    <ligand>
        <name>S-adenosyl-L-methionine</name>
        <dbReference type="ChEBI" id="CHEBI:59789"/>
    </ligand>
</feature>
<keyword evidence="6 12" id="KW-0408">Iron</keyword>
<dbReference type="FunFam" id="3.20.20.70:FF:000057">
    <property type="entry name" value="GTP 3',8-cyclase"/>
    <property type="match status" value="1"/>
</dbReference>
<feature type="binding site" evidence="12">
    <location>
        <position position="16"/>
    </location>
    <ligand>
        <name>GTP</name>
        <dbReference type="ChEBI" id="CHEBI:37565"/>
    </ligand>
</feature>
<name>A0A2S9IID0_9GAMM</name>
<keyword evidence="15" id="KW-1185">Reference proteome</keyword>
<dbReference type="GO" id="GO:0061799">
    <property type="term" value="F:cyclic pyranopterin monophosphate synthase activity"/>
    <property type="evidence" value="ECO:0007669"/>
    <property type="project" value="TreeGrafter"/>
</dbReference>
<evidence type="ECO:0000259" key="13">
    <source>
        <dbReference type="PROSITE" id="PS51918"/>
    </source>
</evidence>
<feature type="binding site" evidence="12">
    <location>
        <position position="30"/>
    </location>
    <ligand>
        <name>[4Fe-4S] cluster</name>
        <dbReference type="ChEBI" id="CHEBI:49883"/>
        <label>1</label>
        <note>4Fe-4S-S-AdoMet</note>
    </ligand>
</feature>
<dbReference type="GO" id="GO:0046872">
    <property type="term" value="F:metal ion binding"/>
    <property type="evidence" value="ECO:0007669"/>
    <property type="project" value="UniProtKB-KW"/>
</dbReference>
<gene>
    <name evidence="12" type="primary">moaA</name>
    <name evidence="14" type="ORF">CQW29_02590</name>
</gene>
<feature type="binding site" evidence="12">
    <location>
        <position position="256"/>
    </location>
    <ligand>
        <name>[4Fe-4S] cluster</name>
        <dbReference type="ChEBI" id="CHEBI:49883"/>
        <label>2</label>
        <note>4Fe-4S-substrate</note>
    </ligand>
</feature>
<feature type="binding site" evidence="12">
    <location>
        <position position="29"/>
    </location>
    <ligand>
        <name>S-adenosyl-L-methionine</name>
        <dbReference type="ChEBI" id="CHEBI:59789"/>
    </ligand>
</feature>
<dbReference type="SFLD" id="SFLDS00029">
    <property type="entry name" value="Radical_SAM"/>
    <property type="match status" value="1"/>
</dbReference>
<feature type="binding site" evidence="12">
    <location>
        <position position="159"/>
    </location>
    <ligand>
        <name>GTP</name>
        <dbReference type="ChEBI" id="CHEBI:37565"/>
    </ligand>
</feature>
<dbReference type="HAMAP" id="MF_01225_B">
    <property type="entry name" value="MoaA_B"/>
    <property type="match status" value="1"/>
</dbReference>
<comment type="cofactor">
    <cofactor evidence="12">
        <name>[4Fe-4S] cluster</name>
        <dbReference type="ChEBI" id="CHEBI:49883"/>
    </cofactor>
    <text evidence="12">Binds 2 [4Fe-4S] clusters. Binds 1 [4Fe-4S] cluster coordinated with 3 cysteines and an exchangeable S-adenosyl-L-methionine and 1 [4Fe-4S] cluster coordinated with 3 cysteines and the GTP-derived substrate.</text>
</comment>
<evidence type="ECO:0000256" key="10">
    <source>
        <dbReference type="ARBA" id="ARBA00023239"/>
    </source>
</evidence>
<dbReference type="InterPro" id="IPR040064">
    <property type="entry name" value="MoaA-like"/>
</dbReference>
<dbReference type="PANTHER" id="PTHR22960">
    <property type="entry name" value="MOLYBDOPTERIN COFACTOR SYNTHESIS PROTEIN A"/>
    <property type="match status" value="1"/>
</dbReference>
<comment type="caution">
    <text evidence="14">The sequence shown here is derived from an EMBL/GenBank/DDBJ whole genome shotgun (WGS) entry which is preliminary data.</text>
</comment>
<dbReference type="InterPro" id="IPR010505">
    <property type="entry name" value="MoaA_twitch"/>
</dbReference>
<dbReference type="EMBL" id="PDET01000001">
    <property type="protein sequence ID" value="PRD17530.1"/>
    <property type="molecule type" value="Genomic_DNA"/>
</dbReference>
<dbReference type="Proteomes" id="UP000239181">
    <property type="component" value="Unassembled WGS sequence"/>
</dbReference>
<dbReference type="GO" id="GO:1904047">
    <property type="term" value="F:S-adenosyl-L-methionine binding"/>
    <property type="evidence" value="ECO:0007669"/>
    <property type="project" value="UniProtKB-UniRule"/>
</dbReference>
<feature type="binding site" evidence="12">
    <location>
        <position position="67"/>
    </location>
    <ligand>
        <name>GTP</name>
        <dbReference type="ChEBI" id="CHEBI:37565"/>
    </ligand>
</feature>
<dbReference type="RefSeq" id="WP_105591128.1">
    <property type="nucleotide sequence ID" value="NZ_JAFBFW010000002.1"/>
</dbReference>
<evidence type="ECO:0000256" key="5">
    <source>
        <dbReference type="ARBA" id="ARBA00022741"/>
    </source>
</evidence>
<dbReference type="OrthoDB" id="9763993at2"/>
<evidence type="ECO:0000256" key="3">
    <source>
        <dbReference type="ARBA" id="ARBA00022691"/>
    </source>
</evidence>
<feature type="binding site" evidence="12">
    <location>
        <position position="27"/>
    </location>
    <ligand>
        <name>[4Fe-4S] cluster</name>
        <dbReference type="ChEBI" id="CHEBI:49883"/>
        <label>1</label>
        <note>4Fe-4S-S-AdoMet</note>
    </ligand>
</feature>
<evidence type="ECO:0000256" key="2">
    <source>
        <dbReference type="ARBA" id="ARBA00022485"/>
    </source>
</evidence>
<keyword evidence="7 12" id="KW-0411">Iron-sulfur</keyword>
<dbReference type="UniPathway" id="UPA00344"/>
<dbReference type="NCBIfam" id="TIGR02666">
    <property type="entry name" value="moaA"/>
    <property type="match status" value="1"/>
</dbReference>
<dbReference type="Gene3D" id="3.20.20.70">
    <property type="entry name" value="Aldolase class I"/>
    <property type="match status" value="1"/>
</dbReference>
<feature type="binding site" evidence="12">
    <location>
        <position position="273"/>
    </location>
    <ligand>
        <name>[4Fe-4S] cluster</name>
        <dbReference type="ChEBI" id="CHEBI:49883"/>
        <label>2</label>
        <note>4Fe-4S-substrate</note>
    </ligand>
</feature>
<comment type="function">
    <text evidence="12">Catalyzes the cyclization of GTP to (8S)-3',8-cyclo-7,8-dihydroguanosine 5'-triphosphate.</text>
</comment>
<protein>
    <recommendedName>
        <fullName evidence="1 12">GTP 3',8-cyclase</fullName>
        <ecNumber evidence="1 12">4.1.99.22</ecNumber>
    </recommendedName>
    <alternativeName>
        <fullName evidence="12">Molybdenum cofactor biosynthesis protein A</fullName>
    </alternativeName>
</protein>
<keyword evidence="10 12" id="KW-0456">Lyase</keyword>